<sequence length="1338" mass="156045">MHLQFFLILLLNFDVSFCGQTIREAIVKGFSSWYYEMLFTSVPCDGAPHFYLDNLYTDFFTEEIFEVRSKIESYILVVTHVYLLNVKIKQSKEKLERKIYWEGPKKMTNGYEKIRGEMARLMRPYNLFNLFAFLALLNPPTALQEMCYLLIIKFELFKALNSDRTKEEKPKCSDGLEMRESFEKRIEQIAEWILSDLFLFFPKRQKLVKFFKAVLERNELEETEKVWVAFRRLIGFSRMAIVCSTHHEHLAFLITHSNPNVFFEHLFRDYFQKKVEDGIWRSKIVLDKFLYDEWAKEIFNREMRKIITEKDENDFFALEMRTNFVNDLKHLWELYSKNYWQNEKTIRTIIEETGKESRKRAKKTDEILTGHLGKMREIEWKNENGDEKELMHLWENGPDDTSLLRALAICVPMAFNEFWKSLKNGQRMDELTQTEQIKMIICVGKQMRNANRRDEIVAKLRAERMAKILEEEAAGEEREREKFGEFLKKRKRFLGELLDTDGIRKIKELLNYENEYFSASENLKSDSSSEENEEKEEEEEGEKGKEKNEEKGGREGRKEEEEGGEKRKEKKEEKGGREGRKEEEEGGGEKEKREEKEEEEEGEKRKEKKEGKGGREERKEEEEGGEKEKTEEKGGGGGEKEKREEKGKGGGEKEKREEKGGGAEGGSTIYSKLKWIGRNCKNEENEKRMGKIGGKWKKFGEEKLAKFDAINLLLEKLHLLDDELNELTFGGANQRESAAGKALEMILKLETEKEGQFEFGRGKMGKKTDKTTQQLHLQTIGTLKAKELLKAELNGKEKQWKGQNGKTMSTQKMKQLLSKEKAEKKFLTKFINEMKAMIKQQKLVNNPSWTSVFERSQYNLIRTNAKGQKRDAETSKKLIEFTQLYAIEQNKRREMLALKGQIERIIWQWVEKIGPKNKALLLTNGSFLLNSELDGSDLDLICVVPDRINLYHFYGLTEETLYSMLEKGLSGAELSWRFGRVPLIRIENGGTIVVDLLFVPIPGKYFTEEPNVLLNALLGDKLMAEMSTEKDVYSLAGYRCAKFELAIVPSENNFSFFLKCLKIWAKVRLIYGGLFGFFNGVSLSLMATQICVLFPNAPLSFLLFQFFAIYSKWDWANEPIKLAQLAPATLNKNVRNWRPLLGRSSMTVITPTFPQQNATFNVNKFTLRKIVEELENANEILAENPQNWSKIFEEIKIEEKYRHFAVIVCSAVNFKRYSTNCAFQKSKIRQNLFEWANLEKNFAQLDNYHLMPQFEQKTKCKMLPNQGPAFCTFWLVGLSLKAQNGEDVKHLVPIYPLDLANSQQSVGQFLMDSFFTEGQTLQKRMKQMQSDGNGRRDF</sequence>
<feature type="compositionally biased region" description="Basic and acidic residues" evidence="10">
    <location>
        <begin position="542"/>
        <end position="595"/>
    </location>
</feature>
<dbReference type="InterPro" id="IPR007012">
    <property type="entry name" value="PolA_pol_cen_dom"/>
</dbReference>
<dbReference type="Proteomes" id="UP001620645">
    <property type="component" value="Unassembled WGS sequence"/>
</dbReference>
<evidence type="ECO:0000256" key="1">
    <source>
        <dbReference type="ARBA" id="ARBA00004123"/>
    </source>
</evidence>
<keyword evidence="6" id="KW-0547">Nucleotide-binding</keyword>
<dbReference type="SUPFAM" id="SSF81301">
    <property type="entry name" value="Nucleotidyltransferase"/>
    <property type="match status" value="1"/>
</dbReference>
<dbReference type="GO" id="GO:0006397">
    <property type="term" value="P:mRNA processing"/>
    <property type="evidence" value="ECO:0007669"/>
    <property type="project" value="UniProtKB-KW"/>
</dbReference>
<evidence type="ECO:0000256" key="3">
    <source>
        <dbReference type="ARBA" id="ARBA00012388"/>
    </source>
</evidence>
<feature type="compositionally biased region" description="Basic and acidic residues" evidence="10">
    <location>
        <begin position="626"/>
        <end position="661"/>
    </location>
</feature>
<gene>
    <name evidence="13" type="ORF">niasHS_003358</name>
</gene>
<dbReference type="Gene3D" id="1.10.1410.10">
    <property type="match status" value="1"/>
</dbReference>
<reference evidence="13 14" key="1">
    <citation type="submission" date="2024-10" db="EMBL/GenBank/DDBJ databases">
        <authorList>
            <person name="Kim D."/>
        </authorList>
    </citation>
    <scope>NUCLEOTIDE SEQUENCE [LARGE SCALE GENOMIC DNA]</scope>
    <source>
        <strain evidence="13">Taebaek</strain>
    </source>
</reference>
<evidence type="ECO:0000256" key="9">
    <source>
        <dbReference type="ARBA" id="ARBA00048830"/>
    </source>
</evidence>
<dbReference type="SUPFAM" id="SSF81631">
    <property type="entry name" value="PAP/OAS1 substrate-binding domain"/>
    <property type="match status" value="1"/>
</dbReference>
<feature type="region of interest" description="Disordered" evidence="10">
    <location>
        <begin position="521"/>
        <end position="668"/>
    </location>
</feature>
<accession>A0ABD2KHK9</accession>
<evidence type="ECO:0000256" key="2">
    <source>
        <dbReference type="ARBA" id="ARBA00010912"/>
    </source>
</evidence>
<dbReference type="GO" id="GO:1990817">
    <property type="term" value="F:poly(A) RNA polymerase activity"/>
    <property type="evidence" value="ECO:0007669"/>
    <property type="project" value="UniProtKB-EC"/>
</dbReference>
<evidence type="ECO:0000313" key="14">
    <source>
        <dbReference type="Proteomes" id="UP001620645"/>
    </source>
</evidence>
<dbReference type="Gene3D" id="3.30.70.590">
    <property type="entry name" value="Poly(A) polymerase predicted RNA binding domain"/>
    <property type="match status" value="1"/>
</dbReference>
<evidence type="ECO:0000256" key="7">
    <source>
        <dbReference type="ARBA" id="ARBA00022840"/>
    </source>
</evidence>
<evidence type="ECO:0000256" key="11">
    <source>
        <dbReference type="SAM" id="SignalP"/>
    </source>
</evidence>
<feature type="chain" id="PRO_5044791348" description="polynucleotide adenylyltransferase" evidence="11">
    <location>
        <begin position="19"/>
        <end position="1338"/>
    </location>
</feature>
<dbReference type="EC" id="2.7.7.19" evidence="3"/>
<comment type="subcellular location">
    <subcellularLocation>
        <location evidence="1">Nucleus</location>
    </subcellularLocation>
</comment>
<evidence type="ECO:0000256" key="6">
    <source>
        <dbReference type="ARBA" id="ARBA00022741"/>
    </source>
</evidence>
<proteinExistence type="inferred from homology"/>
<feature type="compositionally biased region" description="Acidic residues" evidence="10">
    <location>
        <begin position="528"/>
        <end position="541"/>
    </location>
</feature>
<dbReference type="PANTHER" id="PTHR10682:SF10">
    <property type="entry name" value="POLYNUCLEOTIDE ADENYLYLTRANSFERASE"/>
    <property type="match status" value="1"/>
</dbReference>
<keyword evidence="5" id="KW-0808">Transferase</keyword>
<evidence type="ECO:0000313" key="13">
    <source>
        <dbReference type="EMBL" id="KAL3101949.1"/>
    </source>
</evidence>
<keyword evidence="4" id="KW-0507">mRNA processing</keyword>
<keyword evidence="14" id="KW-1185">Reference proteome</keyword>
<feature type="signal peptide" evidence="11">
    <location>
        <begin position="1"/>
        <end position="18"/>
    </location>
</feature>
<name>A0ABD2KHK9_HETSC</name>
<evidence type="ECO:0000256" key="8">
    <source>
        <dbReference type="ARBA" id="ARBA00023242"/>
    </source>
</evidence>
<protein>
    <recommendedName>
        <fullName evidence="3">polynucleotide adenylyltransferase</fullName>
        <ecNumber evidence="3">2.7.7.19</ecNumber>
    </recommendedName>
</protein>
<evidence type="ECO:0000256" key="4">
    <source>
        <dbReference type="ARBA" id="ARBA00022664"/>
    </source>
</evidence>
<comment type="caution">
    <text evidence="13">The sequence shown here is derived from an EMBL/GenBank/DDBJ whole genome shotgun (WGS) entry which is preliminary data.</text>
</comment>
<dbReference type="PANTHER" id="PTHR10682">
    <property type="entry name" value="POLY A POLYMERASE"/>
    <property type="match status" value="1"/>
</dbReference>
<evidence type="ECO:0000259" key="12">
    <source>
        <dbReference type="Pfam" id="PF04928"/>
    </source>
</evidence>
<dbReference type="EMBL" id="JBICCN010000026">
    <property type="protein sequence ID" value="KAL3101949.1"/>
    <property type="molecule type" value="Genomic_DNA"/>
</dbReference>
<keyword evidence="7" id="KW-0067">ATP-binding</keyword>
<comment type="similarity">
    <text evidence="2">Belongs to the poly(A) polymerase family.</text>
</comment>
<evidence type="ECO:0000256" key="5">
    <source>
        <dbReference type="ARBA" id="ARBA00022679"/>
    </source>
</evidence>
<keyword evidence="8" id="KW-0539">Nucleus</keyword>
<dbReference type="GO" id="GO:0005634">
    <property type="term" value="C:nucleus"/>
    <property type="evidence" value="ECO:0007669"/>
    <property type="project" value="UniProtKB-SubCell"/>
</dbReference>
<dbReference type="InterPro" id="IPR043519">
    <property type="entry name" value="NT_sf"/>
</dbReference>
<feature type="domain" description="Poly(A) polymerase central" evidence="12">
    <location>
        <begin position="1054"/>
        <end position="1194"/>
    </location>
</feature>
<feature type="compositionally biased region" description="Basic and acidic residues" evidence="10">
    <location>
        <begin position="602"/>
        <end position="618"/>
    </location>
</feature>
<evidence type="ECO:0000256" key="10">
    <source>
        <dbReference type="SAM" id="MobiDB-lite"/>
    </source>
</evidence>
<dbReference type="Pfam" id="PF04928">
    <property type="entry name" value="PAP_central"/>
    <property type="match status" value="1"/>
</dbReference>
<dbReference type="GO" id="GO:0005524">
    <property type="term" value="F:ATP binding"/>
    <property type="evidence" value="ECO:0007669"/>
    <property type="project" value="UniProtKB-KW"/>
</dbReference>
<organism evidence="13 14">
    <name type="scientific">Heterodera schachtii</name>
    <name type="common">Sugarbeet cyst nematode worm</name>
    <name type="synonym">Tylenchus schachtii</name>
    <dbReference type="NCBI Taxonomy" id="97005"/>
    <lineage>
        <taxon>Eukaryota</taxon>
        <taxon>Metazoa</taxon>
        <taxon>Ecdysozoa</taxon>
        <taxon>Nematoda</taxon>
        <taxon>Chromadorea</taxon>
        <taxon>Rhabditida</taxon>
        <taxon>Tylenchina</taxon>
        <taxon>Tylenchomorpha</taxon>
        <taxon>Tylenchoidea</taxon>
        <taxon>Heteroderidae</taxon>
        <taxon>Heteroderinae</taxon>
        <taxon>Heterodera</taxon>
    </lineage>
</organism>
<comment type="catalytic activity">
    <reaction evidence="9">
        <text>RNA(n) + ATP = RNA(n)-3'-adenine ribonucleotide + diphosphate</text>
        <dbReference type="Rhea" id="RHEA:11332"/>
        <dbReference type="Rhea" id="RHEA-COMP:14527"/>
        <dbReference type="Rhea" id="RHEA-COMP:17347"/>
        <dbReference type="ChEBI" id="CHEBI:30616"/>
        <dbReference type="ChEBI" id="CHEBI:33019"/>
        <dbReference type="ChEBI" id="CHEBI:140395"/>
        <dbReference type="ChEBI" id="CHEBI:173115"/>
        <dbReference type="EC" id="2.7.7.19"/>
    </reaction>
</comment>
<dbReference type="Gene3D" id="3.30.460.10">
    <property type="entry name" value="Beta Polymerase, domain 2"/>
    <property type="match status" value="1"/>
</dbReference>
<keyword evidence="11" id="KW-0732">Signal</keyword>